<dbReference type="EMBL" id="JALBUU010000006">
    <property type="protein sequence ID" value="MCI0754813.1"/>
    <property type="molecule type" value="Genomic_DNA"/>
</dbReference>
<feature type="non-terminal residue" evidence="1">
    <location>
        <position position="43"/>
    </location>
</feature>
<comment type="caution">
    <text evidence="1">The sequence shown here is derived from an EMBL/GenBank/DDBJ whole genome shotgun (WGS) entry which is preliminary data.</text>
</comment>
<evidence type="ECO:0000313" key="1">
    <source>
        <dbReference type="EMBL" id="MCI0754813.1"/>
    </source>
</evidence>
<organism evidence="1 2">
    <name type="scientific">Teichococcus vastitatis</name>
    <dbReference type="NCBI Taxonomy" id="2307076"/>
    <lineage>
        <taxon>Bacteria</taxon>
        <taxon>Pseudomonadati</taxon>
        <taxon>Pseudomonadota</taxon>
        <taxon>Alphaproteobacteria</taxon>
        <taxon>Acetobacterales</taxon>
        <taxon>Roseomonadaceae</taxon>
        <taxon>Roseomonas</taxon>
    </lineage>
</organism>
<name>A0ABS9W6G7_9PROT</name>
<keyword evidence="2" id="KW-1185">Reference proteome</keyword>
<evidence type="ECO:0000313" key="2">
    <source>
        <dbReference type="Proteomes" id="UP001201985"/>
    </source>
</evidence>
<dbReference type="Proteomes" id="UP001201985">
    <property type="component" value="Unassembled WGS sequence"/>
</dbReference>
<reference evidence="1 2" key="1">
    <citation type="submission" date="2022-03" db="EMBL/GenBank/DDBJ databases">
        <title>Complete genome analysis of Roseomonas KG 17.1 : a prolific producer of plant growth promoters.</title>
        <authorList>
            <person name="Saadouli I."/>
            <person name="Najjari A."/>
            <person name="Mosbah A."/>
            <person name="Ouzari H.I."/>
        </authorList>
    </citation>
    <scope>NUCLEOTIDE SEQUENCE [LARGE SCALE GENOMIC DNA]</scope>
    <source>
        <strain evidence="1 2">KG17-1</strain>
    </source>
</reference>
<gene>
    <name evidence="1" type="ORF">MON41_13710</name>
</gene>
<accession>A0ABS9W6G7</accession>
<sequence length="43" mass="4533">MEQYVALDVSLKEISVCVIDAAGAVVFEGKSAAEPALLIKLIQ</sequence>
<protein>
    <submittedName>
        <fullName evidence="1">IS110 family transposase</fullName>
    </submittedName>
</protein>
<proteinExistence type="predicted"/>